<dbReference type="PROSITE" id="PS50110">
    <property type="entry name" value="RESPONSE_REGULATORY"/>
    <property type="match status" value="1"/>
</dbReference>
<dbReference type="SMART" id="SM00388">
    <property type="entry name" value="HisKA"/>
    <property type="match status" value="1"/>
</dbReference>
<name>A0A5J6MLI9_9PROT</name>
<dbReference type="EMBL" id="CP042906">
    <property type="protein sequence ID" value="QEX17345.1"/>
    <property type="molecule type" value="Genomic_DNA"/>
</dbReference>
<evidence type="ECO:0000259" key="8">
    <source>
        <dbReference type="PROSITE" id="PS50110"/>
    </source>
</evidence>
<keyword evidence="5" id="KW-0418">Kinase</keyword>
<dbReference type="SUPFAM" id="SSF47384">
    <property type="entry name" value="Homodimeric domain of signal transducing histidine kinase"/>
    <property type="match status" value="1"/>
</dbReference>
<dbReference type="PROSITE" id="PS50109">
    <property type="entry name" value="HIS_KIN"/>
    <property type="match status" value="1"/>
</dbReference>
<dbReference type="InterPro" id="IPR003661">
    <property type="entry name" value="HisK_dim/P_dom"/>
</dbReference>
<evidence type="ECO:0000259" key="7">
    <source>
        <dbReference type="PROSITE" id="PS50109"/>
    </source>
</evidence>
<dbReference type="Gene3D" id="2.10.70.100">
    <property type="match status" value="1"/>
</dbReference>
<dbReference type="InterPro" id="IPR052162">
    <property type="entry name" value="Sensor_kinase/Photoreceptor"/>
</dbReference>
<feature type="modified residue" description="4-aspartylphosphate" evidence="6">
    <location>
        <position position="720"/>
    </location>
</feature>
<evidence type="ECO:0000256" key="6">
    <source>
        <dbReference type="PROSITE-ProRule" id="PRU00169"/>
    </source>
</evidence>
<keyword evidence="12" id="KW-1185">Reference proteome</keyword>
<dbReference type="InterPro" id="IPR001610">
    <property type="entry name" value="PAC"/>
</dbReference>
<dbReference type="SUPFAM" id="SSF55874">
    <property type="entry name" value="ATPase domain of HSP90 chaperone/DNA topoisomerase II/histidine kinase"/>
    <property type="match status" value="1"/>
</dbReference>
<dbReference type="CDD" id="cd00082">
    <property type="entry name" value="HisKA"/>
    <property type="match status" value="1"/>
</dbReference>
<evidence type="ECO:0000256" key="5">
    <source>
        <dbReference type="ARBA" id="ARBA00022777"/>
    </source>
</evidence>
<dbReference type="SMART" id="SM00091">
    <property type="entry name" value="PAS"/>
    <property type="match status" value="3"/>
</dbReference>
<dbReference type="Gene3D" id="3.30.565.10">
    <property type="entry name" value="Histidine kinase-like ATPase, C-terminal domain"/>
    <property type="match status" value="1"/>
</dbReference>
<dbReference type="InterPro" id="IPR035965">
    <property type="entry name" value="PAS-like_dom_sf"/>
</dbReference>
<dbReference type="InterPro" id="IPR036890">
    <property type="entry name" value="HATPase_C_sf"/>
</dbReference>
<dbReference type="SMART" id="SM00387">
    <property type="entry name" value="HATPase_c"/>
    <property type="match status" value="1"/>
</dbReference>
<dbReference type="PANTHER" id="PTHR43304:SF1">
    <property type="entry name" value="PAC DOMAIN-CONTAINING PROTEIN"/>
    <property type="match status" value="1"/>
</dbReference>
<dbReference type="PROSITE" id="PS50112">
    <property type="entry name" value="PAS"/>
    <property type="match status" value="1"/>
</dbReference>
<sequence>MDSSNANPAEALIRESEMFLRRAQNMAKLGHWITTVTIQPDGSFKAATRYGAAAAEILGRPSEELDESDEDFIRHFVHPDDRATCLRLAADYLKELTSLQAPGAKPRYYDNSYRIVRPNGEIRNINEMVEGVVSDDGKLRYIMGTIQDVTEQKAMETALADSRALLREIIDSMPATISVRDIHGRYVFANATLAAFHHRPVEWFPGRTLDQVYDAGYVRHVLEADRQVIESGQKHAFHRTDYRDPRGFTTAWLTSRAPLHDAAGKAKYVVSIGLDITELKQMEAALRESEDRFRNIADSIPALVWMSDPSGKCIFLNKQWSSYTGRPVADELGHGFVDSIHPDDRARSGEVERTILAQHCHATDEYRLRDKDGNYRWFLDTLVPRFAADGAYLGHIGVLVDIDERRGFEEKLRRIQRLEVVGQLAGGIAHDFNNLLTVVIGNLDLIQSDPKDSERVSRLAASALQAGERGAELVHRMVAFSRQQTLDPHQIDLNEVVTRMSEMLRPTLSARIAIELKLAPELWTAFADPGQLEDCLLNLALNARDAMPDGGTLTFETANRVFDTTHTARDSELKPGAYLMLSVSDTGVGMSPDVLAQAVQPFFTTKEVGKGSGLGLSMVYGFLKQSGGHLDIYSEAGLGTSVKLYLPRSVGAVAAEPPPPAAQIVGGKETILVVEDDALVLAFVVEQLQGLGYSVLEAHDGAAALAILDAGTSFDLLFTDVMLPGGMLGPQILEEMRRKRPNLRALFTSGYSEDHVLPKACDANGIRLLQKPYSRQHLAAEIRAALDSRAAPA</sequence>
<dbReference type="SUPFAM" id="SSF55785">
    <property type="entry name" value="PYP-like sensor domain (PAS domain)"/>
    <property type="match status" value="3"/>
</dbReference>
<dbReference type="RefSeq" id="WP_151177614.1">
    <property type="nucleotide sequence ID" value="NZ_CP042906.1"/>
</dbReference>
<dbReference type="SUPFAM" id="SSF52172">
    <property type="entry name" value="CheY-like"/>
    <property type="match status" value="1"/>
</dbReference>
<evidence type="ECO:0000313" key="11">
    <source>
        <dbReference type="EMBL" id="QEX17345.1"/>
    </source>
</evidence>
<dbReference type="CDD" id="cd00130">
    <property type="entry name" value="PAS"/>
    <property type="match status" value="1"/>
</dbReference>
<dbReference type="Gene3D" id="3.30.450.20">
    <property type="entry name" value="PAS domain"/>
    <property type="match status" value="3"/>
</dbReference>
<gene>
    <name evidence="11" type="ORF">FRZ44_26430</name>
</gene>
<dbReference type="AlphaFoldDB" id="A0A5J6MLI9"/>
<evidence type="ECO:0000259" key="9">
    <source>
        <dbReference type="PROSITE" id="PS50112"/>
    </source>
</evidence>
<dbReference type="InterPro" id="IPR013655">
    <property type="entry name" value="PAS_fold_3"/>
</dbReference>
<dbReference type="OrthoDB" id="9796100at2"/>
<organism evidence="11 12">
    <name type="scientific">Hypericibacter terrae</name>
    <dbReference type="NCBI Taxonomy" id="2602015"/>
    <lineage>
        <taxon>Bacteria</taxon>
        <taxon>Pseudomonadati</taxon>
        <taxon>Pseudomonadota</taxon>
        <taxon>Alphaproteobacteria</taxon>
        <taxon>Rhodospirillales</taxon>
        <taxon>Dongiaceae</taxon>
        <taxon>Hypericibacter</taxon>
    </lineage>
</organism>
<dbReference type="PRINTS" id="PR00344">
    <property type="entry name" value="BCTRLSENSOR"/>
</dbReference>
<proteinExistence type="predicted"/>
<dbReference type="SMART" id="SM00086">
    <property type="entry name" value="PAC"/>
    <property type="match status" value="3"/>
</dbReference>
<dbReference type="InterPro" id="IPR001789">
    <property type="entry name" value="Sig_transdc_resp-reg_receiver"/>
</dbReference>
<dbReference type="KEGG" id="htq:FRZ44_26430"/>
<dbReference type="SMART" id="SM00448">
    <property type="entry name" value="REC"/>
    <property type="match status" value="1"/>
</dbReference>
<feature type="domain" description="Histidine kinase" evidence="7">
    <location>
        <begin position="427"/>
        <end position="650"/>
    </location>
</feature>
<evidence type="ECO:0000256" key="4">
    <source>
        <dbReference type="ARBA" id="ARBA00022679"/>
    </source>
</evidence>
<dbReference type="InterPro" id="IPR004358">
    <property type="entry name" value="Sig_transdc_His_kin-like_C"/>
</dbReference>
<feature type="domain" description="PAC" evidence="10">
    <location>
        <begin position="233"/>
        <end position="288"/>
    </location>
</feature>
<protein>
    <recommendedName>
        <fullName evidence="2">histidine kinase</fullName>
        <ecNumber evidence="2">2.7.13.3</ecNumber>
    </recommendedName>
</protein>
<reference evidence="11 12" key="1">
    <citation type="submission" date="2019-08" db="EMBL/GenBank/DDBJ databases">
        <title>Hyperibacter terrae gen. nov., sp. nov. and Hyperibacter viscosus sp. nov., two new members in the family Rhodospirillaceae isolated from the rhizosphere of Hypericum perforatum.</title>
        <authorList>
            <person name="Noviana Z."/>
        </authorList>
    </citation>
    <scope>NUCLEOTIDE SEQUENCE [LARGE SCALE GENOMIC DNA]</scope>
    <source>
        <strain evidence="11 12">R5913</strain>
    </source>
</reference>
<dbReference type="InterPro" id="IPR011006">
    <property type="entry name" value="CheY-like_superfamily"/>
</dbReference>
<dbReference type="Pfam" id="PF00512">
    <property type="entry name" value="HisKA"/>
    <property type="match status" value="1"/>
</dbReference>
<dbReference type="PROSITE" id="PS50113">
    <property type="entry name" value="PAC"/>
    <property type="match status" value="3"/>
</dbReference>
<dbReference type="EC" id="2.7.13.3" evidence="2"/>
<dbReference type="Gene3D" id="3.40.50.2300">
    <property type="match status" value="1"/>
</dbReference>
<dbReference type="Pfam" id="PF08448">
    <property type="entry name" value="PAS_4"/>
    <property type="match status" value="1"/>
</dbReference>
<dbReference type="InterPro" id="IPR000700">
    <property type="entry name" value="PAS-assoc_C"/>
</dbReference>
<feature type="domain" description="Response regulatory" evidence="8">
    <location>
        <begin position="670"/>
        <end position="786"/>
    </location>
</feature>
<evidence type="ECO:0000256" key="2">
    <source>
        <dbReference type="ARBA" id="ARBA00012438"/>
    </source>
</evidence>
<dbReference type="FunFam" id="3.30.450.20:FF:000099">
    <property type="entry name" value="Sensory box sensor histidine kinase"/>
    <property type="match status" value="1"/>
</dbReference>
<feature type="domain" description="PAC" evidence="10">
    <location>
        <begin position="109"/>
        <end position="161"/>
    </location>
</feature>
<dbReference type="InterPro" id="IPR005467">
    <property type="entry name" value="His_kinase_dom"/>
</dbReference>
<keyword evidence="3 6" id="KW-0597">Phosphoprotein</keyword>
<feature type="domain" description="PAC" evidence="10">
    <location>
        <begin position="362"/>
        <end position="414"/>
    </location>
</feature>
<accession>A0A5J6MLI9</accession>
<dbReference type="InterPro" id="IPR000014">
    <property type="entry name" value="PAS"/>
</dbReference>
<dbReference type="Pfam" id="PF00072">
    <property type="entry name" value="Response_reg"/>
    <property type="match status" value="1"/>
</dbReference>
<dbReference type="PANTHER" id="PTHR43304">
    <property type="entry name" value="PHYTOCHROME-LIKE PROTEIN CPH1"/>
    <property type="match status" value="1"/>
</dbReference>
<evidence type="ECO:0000259" key="10">
    <source>
        <dbReference type="PROSITE" id="PS50113"/>
    </source>
</evidence>
<dbReference type="Gene3D" id="1.10.287.130">
    <property type="match status" value="1"/>
</dbReference>
<dbReference type="Pfam" id="PF08447">
    <property type="entry name" value="PAS_3"/>
    <property type="match status" value="2"/>
</dbReference>
<dbReference type="GO" id="GO:0000155">
    <property type="term" value="F:phosphorelay sensor kinase activity"/>
    <property type="evidence" value="ECO:0007669"/>
    <property type="project" value="InterPro"/>
</dbReference>
<evidence type="ECO:0000256" key="1">
    <source>
        <dbReference type="ARBA" id="ARBA00000085"/>
    </source>
</evidence>
<evidence type="ECO:0000313" key="12">
    <source>
        <dbReference type="Proteomes" id="UP000326202"/>
    </source>
</evidence>
<keyword evidence="4" id="KW-0808">Transferase</keyword>
<dbReference type="Pfam" id="PF02518">
    <property type="entry name" value="HATPase_c"/>
    <property type="match status" value="1"/>
</dbReference>
<dbReference type="Proteomes" id="UP000326202">
    <property type="component" value="Chromosome"/>
</dbReference>
<dbReference type="NCBIfam" id="TIGR00229">
    <property type="entry name" value="sensory_box"/>
    <property type="match status" value="2"/>
</dbReference>
<evidence type="ECO:0000256" key="3">
    <source>
        <dbReference type="ARBA" id="ARBA00022553"/>
    </source>
</evidence>
<dbReference type="InterPro" id="IPR036097">
    <property type="entry name" value="HisK_dim/P_sf"/>
</dbReference>
<feature type="domain" description="PAS" evidence="9">
    <location>
        <begin position="289"/>
        <end position="359"/>
    </location>
</feature>
<dbReference type="InterPro" id="IPR013656">
    <property type="entry name" value="PAS_4"/>
</dbReference>
<comment type="catalytic activity">
    <reaction evidence="1">
        <text>ATP + protein L-histidine = ADP + protein N-phospho-L-histidine.</text>
        <dbReference type="EC" id="2.7.13.3"/>
    </reaction>
</comment>
<dbReference type="InterPro" id="IPR003594">
    <property type="entry name" value="HATPase_dom"/>
</dbReference>